<evidence type="ECO:0000256" key="2">
    <source>
        <dbReference type="ARBA" id="ARBA00023026"/>
    </source>
</evidence>
<dbReference type="FunFam" id="2.40.10.10:FF:000002">
    <property type="entry name" value="Transmembrane protease serine"/>
    <property type="match status" value="1"/>
</dbReference>
<dbReference type="Pfam" id="PF00089">
    <property type="entry name" value="Trypsin"/>
    <property type="match status" value="1"/>
</dbReference>
<evidence type="ECO:0000256" key="1">
    <source>
        <dbReference type="ARBA" id="ARBA00007664"/>
    </source>
</evidence>
<dbReference type="CDD" id="cd00190">
    <property type="entry name" value="Tryp_SPc"/>
    <property type="match status" value="1"/>
</dbReference>
<dbReference type="PANTHER" id="PTHR24276:SF91">
    <property type="entry name" value="AT26814P-RELATED"/>
    <property type="match status" value="1"/>
</dbReference>
<dbReference type="PANTHER" id="PTHR24276">
    <property type="entry name" value="POLYSERASE-RELATED"/>
    <property type="match status" value="1"/>
</dbReference>
<keyword evidence="4" id="KW-0720">Serine protease</keyword>
<feature type="chain" id="PRO_5031392835" description="Peptidase S1 domain-containing protein" evidence="5">
    <location>
        <begin position="22"/>
        <end position="445"/>
    </location>
</feature>
<dbReference type="GO" id="GO:0006508">
    <property type="term" value="P:proteolysis"/>
    <property type="evidence" value="ECO:0007669"/>
    <property type="project" value="UniProtKB-KW"/>
</dbReference>
<dbReference type="InterPro" id="IPR018114">
    <property type="entry name" value="TRYPSIN_HIS"/>
</dbReference>
<keyword evidence="4" id="KW-0378">Hydrolase</keyword>
<keyword evidence="3" id="KW-1015">Disulfide bond</keyword>
<evidence type="ECO:0000313" key="7">
    <source>
        <dbReference type="EMBL" id="CAD8873067.1"/>
    </source>
</evidence>
<proteinExistence type="inferred from homology"/>
<organism evidence="7">
    <name type="scientific">Corethron hystrix</name>
    <dbReference type="NCBI Taxonomy" id="216773"/>
    <lineage>
        <taxon>Eukaryota</taxon>
        <taxon>Sar</taxon>
        <taxon>Stramenopiles</taxon>
        <taxon>Ochrophyta</taxon>
        <taxon>Bacillariophyta</taxon>
        <taxon>Coscinodiscophyceae</taxon>
        <taxon>Corethrophycidae</taxon>
        <taxon>Corethrales</taxon>
        <taxon>Corethraceae</taxon>
        <taxon>Corethron</taxon>
    </lineage>
</organism>
<dbReference type="SMART" id="SM00020">
    <property type="entry name" value="Tryp_SPc"/>
    <property type="match status" value="1"/>
</dbReference>
<dbReference type="InterPro" id="IPR050430">
    <property type="entry name" value="Peptidase_S1"/>
</dbReference>
<name>A0A7S1B2I6_9STRA</name>
<keyword evidence="5" id="KW-0732">Signal</keyword>
<dbReference type="InterPro" id="IPR009003">
    <property type="entry name" value="Peptidase_S1_PA"/>
</dbReference>
<evidence type="ECO:0000256" key="5">
    <source>
        <dbReference type="SAM" id="SignalP"/>
    </source>
</evidence>
<reference evidence="7" key="1">
    <citation type="submission" date="2021-01" db="EMBL/GenBank/DDBJ databases">
        <authorList>
            <person name="Corre E."/>
            <person name="Pelletier E."/>
            <person name="Niang G."/>
            <person name="Scheremetjew M."/>
            <person name="Finn R."/>
            <person name="Kale V."/>
            <person name="Holt S."/>
            <person name="Cochrane G."/>
            <person name="Meng A."/>
            <person name="Brown T."/>
            <person name="Cohen L."/>
        </authorList>
    </citation>
    <scope>NUCLEOTIDE SEQUENCE</scope>
    <source>
        <strain evidence="7">308</strain>
    </source>
</reference>
<dbReference type="PROSITE" id="PS00135">
    <property type="entry name" value="TRYPSIN_SER"/>
    <property type="match status" value="1"/>
</dbReference>
<dbReference type="PROSITE" id="PS00134">
    <property type="entry name" value="TRYPSIN_HIS"/>
    <property type="match status" value="1"/>
</dbReference>
<dbReference type="PRINTS" id="PR00722">
    <property type="entry name" value="CHYMOTRYPSIN"/>
</dbReference>
<protein>
    <recommendedName>
        <fullName evidence="6">Peptidase S1 domain-containing protein</fullName>
    </recommendedName>
</protein>
<gene>
    <name evidence="7" type="ORF">CHYS00102_LOCUS225</name>
</gene>
<dbReference type="GO" id="GO:0004252">
    <property type="term" value="F:serine-type endopeptidase activity"/>
    <property type="evidence" value="ECO:0007669"/>
    <property type="project" value="InterPro"/>
</dbReference>
<dbReference type="InterPro" id="IPR001314">
    <property type="entry name" value="Peptidase_S1A"/>
</dbReference>
<dbReference type="Gene3D" id="2.40.10.10">
    <property type="entry name" value="Trypsin-like serine proteases"/>
    <property type="match status" value="1"/>
</dbReference>
<dbReference type="InterPro" id="IPR001254">
    <property type="entry name" value="Trypsin_dom"/>
</dbReference>
<evidence type="ECO:0000256" key="3">
    <source>
        <dbReference type="ARBA" id="ARBA00023157"/>
    </source>
</evidence>
<dbReference type="InterPro" id="IPR043504">
    <property type="entry name" value="Peptidase_S1_PA_chymotrypsin"/>
</dbReference>
<dbReference type="AlphaFoldDB" id="A0A7S1B2I6"/>
<keyword evidence="4" id="KW-0645">Protease</keyword>
<dbReference type="EMBL" id="HBFR01000343">
    <property type="protein sequence ID" value="CAD8873067.1"/>
    <property type="molecule type" value="Transcribed_RNA"/>
</dbReference>
<dbReference type="PROSITE" id="PS50240">
    <property type="entry name" value="TRYPSIN_DOM"/>
    <property type="match status" value="1"/>
</dbReference>
<comment type="similarity">
    <text evidence="1">Belongs to the peptidase S1 family.</text>
</comment>
<feature type="signal peptide" evidence="5">
    <location>
        <begin position="1"/>
        <end position="21"/>
    </location>
</feature>
<evidence type="ECO:0000256" key="4">
    <source>
        <dbReference type="RuleBase" id="RU363034"/>
    </source>
</evidence>
<dbReference type="InterPro" id="IPR033116">
    <property type="entry name" value="TRYPSIN_SER"/>
</dbReference>
<sequence length="445" mass="50299">MMMKLRFFMIIAVLFVNSTEGRLSSQHVERELNIRSRYDPIKNNNFKKILKKNRKTKKSLLNEHIENIKKGDSFQEELNLSKKRYTYEDFSRLLPVNRIVGGTVSIAGRYDYLAQNIGSKPCGGMLIADNIILSAAHCKGAFNQAVLGLYDYDLYSSNVRKEVISVVREIVHPDYNGDVYSDFMIVVLNKNSRFNPVCLATEKEYISPDKLLNVIGFGNTSAKGTLSNVMREAKVKYIGNTQCNNRYKNKHRSIYENMMCADSSIQRRDACDGDSGGPLIKKGNSAARDVAVGIVSWGVGCAQNPGVYARISHEINWIKAQVKKYGGKMRTDCALNSYQEKCQVKDDLTFKTKTNITCQRIRNNSRLTNQLCQHISIQSKCPISCACILQKSQQKSQGCSPRDNNSVKFHNKNNTCSNWVTKMPKQRCKNAYIKATCPVTCSCFI</sequence>
<keyword evidence="2" id="KW-0843">Virulence</keyword>
<dbReference type="SUPFAM" id="SSF50494">
    <property type="entry name" value="Trypsin-like serine proteases"/>
    <property type="match status" value="1"/>
</dbReference>
<accession>A0A7S1B2I6</accession>
<evidence type="ECO:0000259" key="6">
    <source>
        <dbReference type="PROSITE" id="PS50240"/>
    </source>
</evidence>
<feature type="domain" description="Peptidase S1" evidence="6">
    <location>
        <begin position="99"/>
        <end position="323"/>
    </location>
</feature>